<evidence type="ECO:0000313" key="4">
    <source>
        <dbReference type="EMBL" id="TWS20107.1"/>
    </source>
</evidence>
<feature type="compositionally biased region" description="Low complexity" evidence="1">
    <location>
        <begin position="98"/>
        <end position="124"/>
    </location>
</feature>
<comment type="caution">
    <text evidence="4">The sequence shown here is derived from an EMBL/GenBank/DDBJ whole genome shotgun (WGS) entry which is preliminary data.</text>
</comment>
<accession>A0A5C5RAH9</accession>
<dbReference type="AlphaFoldDB" id="A0A5C5RAH9"/>
<feature type="domain" description="LytR/CpsA/Psr regulator C-terminal" evidence="3">
    <location>
        <begin position="146"/>
        <end position="234"/>
    </location>
</feature>
<dbReference type="InterPro" id="IPR027381">
    <property type="entry name" value="LytR/CpsA/Psr_C"/>
</dbReference>
<evidence type="ECO:0000259" key="3">
    <source>
        <dbReference type="Pfam" id="PF13399"/>
    </source>
</evidence>
<name>A0A5C5RAH9_9ACTN</name>
<feature type="region of interest" description="Disordered" evidence="1">
    <location>
        <begin position="86"/>
        <end position="125"/>
    </location>
</feature>
<dbReference type="Proteomes" id="UP000317291">
    <property type="component" value="Unassembled WGS sequence"/>
</dbReference>
<feature type="transmembrane region" description="Helical" evidence="2">
    <location>
        <begin position="57"/>
        <end position="76"/>
    </location>
</feature>
<keyword evidence="2" id="KW-0812">Transmembrane</keyword>
<evidence type="ECO:0000256" key="1">
    <source>
        <dbReference type="SAM" id="MobiDB-lite"/>
    </source>
</evidence>
<gene>
    <name evidence="4" type="ORF">FK529_08240</name>
</gene>
<evidence type="ECO:0000256" key="2">
    <source>
        <dbReference type="SAM" id="Phobius"/>
    </source>
</evidence>
<sequence length="277" mass="28213">MSSIDSHGGRGVGRRDSCAASPALRPSSRTVGAVVSQLTGAGRRFDRNGEPFRRRNTLPILIVIAVLAVVAIATWARAMSSQEETAAPVSCPPPPAPSASANATTAGAAARAGATTPAPAPASGRFEVVSPDDLVAVRPAPLAASTVRVLNASGQAGRAETTLNKLADYGFSAPTSGAYGNDPVYPEMACQAQLRFGDTGRAAAAAAWIIAPCAELINDGRRDNSVDLVLGTFFTDLEPSTDAQEILRILRAAPSGAADGGANPALVSAVHSQSCNR</sequence>
<dbReference type="NCBIfam" id="NF035953">
    <property type="entry name" value="integrity_Cei"/>
    <property type="match status" value="1"/>
</dbReference>
<evidence type="ECO:0000313" key="5">
    <source>
        <dbReference type="Proteomes" id="UP000317291"/>
    </source>
</evidence>
<organism evidence="4 5">
    <name type="scientific">Tsukamurella asaccharolytica</name>
    <dbReference type="NCBI Taxonomy" id="2592067"/>
    <lineage>
        <taxon>Bacteria</taxon>
        <taxon>Bacillati</taxon>
        <taxon>Actinomycetota</taxon>
        <taxon>Actinomycetes</taxon>
        <taxon>Mycobacteriales</taxon>
        <taxon>Tsukamurellaceae</taxon>
        <taxon>Tsukamurella</taxon>
    </lineage>
</organism>
<keyword evidence="2" id="KW-1133">Transmembrane helix</keyword>
<dbReference type="EMBL" id="VIGW01000003">
    <property type="protein sequence ID" value="TWS20107.1"/>
    <property type="molecule type" value="Genomic_DNA"/>
</dbReference>
<protein>
    <submittedName>
        <fullName evidence="4">LytR family transcriptional regulator</fullName>
    </submittedName>
</protein>
<reference evidence="4 5" key="1">
    <citation type="submission" date="2019-06" db="EMBL/GenBank/DDBJ databases">
        <title>Tsukamurella conjunctivitidis sp. nov., Tsukamurella assacharolytica sp. nov. and Tsukamurella sputae sp. nov. isolated from patients with conjunctivitis, bacteraemia (lymphoma) and respiratory infection (sputum) in Hong Kong.</title>
        <authorList>
            <person name="Teng J.L.L."/>
            <person name="Lee H.H."/>
            <person name="Fong J.Y.H."/>
            <person name="Fok K.M.N."/>
            <person name="Lau S.K.P."/>
            <person name="Woo P.C.Y."/>
        </authorList>
    </citation>
    <scope>NUCLEOTIDE SEQUENCE [LARGE SCALE GENOMIC DNA]</scope>
    <source>
        <strain evidence="4 5">HKU71</strain>
    </source>
</reference>
<feature type="region of interest" description="Disordered" evidence="1">
    <location>
        <begin position="1"/>
        <end position="31"/>
    </location>
</feature>
<keyword evidence="5" id="KW-1185">Reference proteome</keyword>
<dbReference type="Pfam" id="PF13399">
    <property type="entry name" value="LytR_C"/>
    <property type="match status" value="1"/>
</dbReference>
<proteinExistence type="predicted"/>
<keyword evidence="2" id="KW-0472">Membrane</keyword>